<evidence type="ECO:0000256" key="5">
    <source>
        <dbReference type="SAM" id="MobiDB-lite"/>
    </source>
</evidence>
<evidence type="ECO:0000256" key="6">
    <source>
        <dbReference type="SAM" id="Phobius"/>
    </source>
</evidence>
<dbReference type="SMART" id="SM00283">
    <property type="entry name" value="MA"/>
    <property type="match status" value="1"/>
</dbReference>
<dbReference type="Gene3D" id="1.10.287.950">
    <property type="entry name" value="Methyl-accepting chemotaxis protein"/>
    <property type="match status" value="1"/>
</dbReference>
<dbReference type="Proteomes" id="UP001496627">
    <property type="component" value="Unassembled WGS sequence"/>
</dbReference>
<evidence type="ECO:0000256" key="1">
    <source>
        <dbReference type="ARBA" id="ARBA00022500"/>
    </source>
</evidence>
<feature type="domain" description="HAMP" evidence="8">
    <location>
        <begin position="291"/>
        <end position="343"/>
    </location>
</feature>
<dbReference type="PANTHER" id="PTHR43531">
    <property type="entry name" value="PROTEIN ICFG"/>
    <property type="match status" value="1"/>
</dbReference>
<keyword evidence="6" id="KW-0812">Transmembrane</keyword>
<evidence type="ECO:0000313" key="9">
    <source>
        <dbReference type="EMBL" id="MEQ1407232.1"/>
    </source>
</evidence>
<proteinExistence type="inferred from homology"/>
<evidence type="ECO:0000256" key="4">
    <source>
        <dbReference type="SAM" id="Coils"/>
    </source>
</evidence>
<keyword evidence="10" id="KW-1185">Reference proteome</keyword>
<evidence type="ECO:0000313" key="10">
    <source>
        <dbReference type="Proteomes" id="UP001496627"/>
    </source>
</evidence>
<dbReference type="PROSITE" id="PS50885">
    <property type="entry name" value="HAMP"/>
    <property type="match status" value="2"/>
</dbReference>
<dbReference type="InterPro" id="IPR024478">
    <property type="entry name" value="HlyB_4HB_MCP"/>
</dbReference>
<keyword evidence="6" id="KW-0472">Membrane</keyword>
<dbReference type="EMBL" id="JBEAAL010000016">
    <property type="protein sequence ID" value="MEQ1407232.1"/>
    <property type="molecule type" value="Genomic_DNA"/>
</dbReference>
<gene>
    <name evidence="9" type="ORF">ABK249_20065</name>
</gene>
<feature type="coiled-coil region" evidence="4">
    <location>
        <begin position="260"/>
        <end position="291"/>
    </location>
</feature>
<comment type="similarity">
    <text evidence="2">Belongs to the methyl-accepting chemotaxis (MCP) protein family.</text>
</comment>
<dbReference type="PANTHER" id="PTHR43531:SF11">
    <property type="entry name" value="METHYL-ACCEPTING CHEMOTAXIS PROTEIN 3"/>
    <property type="match status" value="1"/>
</dbReference>
<dbReference type="InterPro" id="IPR004089">
    <property type="entry name" value="MCPsignal_dom"/>
</dbReference>
<dbReference type="PROSITE" id="PS50111">
    <property type="entry name" value="CHEMOTAXIS_TRANSDUC_2"/>
    <property type="match status" value="1"/>
</dbReference>
<feature type="domain" description="HAMP" evidence="8">
    <location>
        <begin position="209"/>
        <end position="262"/>
    </location>
</feature>
<feature type="region of interest" description="Disordered" evidence="5">
    <location>
        <begin position="599"/>
        <end position="655"/>
    </location>
</feature>
<dbReference type="RefSeq" id="WP_227703936.1">
    <property type="nucleotide sequence ID" value="NZ_JBEAAL010000016.1"/>
</dbReference>
<dbReference type="CDD" id="cd06225">
    <property type="entry name" value="HAMP"/>
    <property type="match status" value="1"/>
</dbReference>
<organism evidence="9 10">
    <name type="scientific">Neorhizobium phenanthreniclasticum</name>
    <dbReference type="NCBI Taxonomy" id="3157917"/>
    <lineage>
        <taxon>Bacteria</taxon>
        <taxon>Pseudomonadati</taxon>
        <taxon>Pseudomonadota</taxon>
        <taxon>Alphaproteobacteria</taxon>
        <taxon>Hyphomicrobiales</taxon>
        <taxon>Rhizobiaceae</taxon>
        <taxon>Rhizobium/Agrobacterium group</taxon>
        <taxon>Neorhizobium</taxon>
    </lineage>
</organism>
<dbReference type="Gene3D" id="1.10.8.500">
    <property type="entry name" value="HAMP domain in histidine kinase"/>
    <property type="match status" value="1"/>
</dbReference>
<sequence>MSRLSIRSSLIAVFGAIAALTAVLAWAAISSLSNVAGNLNTISGDSLPSVQASKNIETAILGMTIAYMGHLTTTSDFGMEAAEKLIAQQSDALKAALDTYRPLTSSDQEKQLVDQIEAGVQKYVQAGEKMLGFSRKASDARARVEMEKMRITIQPVMEAVTQLVKTNTDAAGIETGKAEATYATALTTMYAILAVVFALIVGAAAYVMTGIARPIQRITASMSGLAAGDTETEIPFAGRKDEVGAMAGAVEVFRQAAISNRQLQEEAEKARAHAEADRIRLQEEAEAAAQTRLQEATAVLAAGLRRLASGDLAFQLTEPFAPDFEALREDLNSAVTRLGAALSEVASSAGSIDSGSREVSQSADDLSKRTEQQAASLEETAAALDEITANVANSSRRADEAKVIALEANSSAAKSGAVVANAVDAMQRIEQSSNQISNIIGVIDEIAFQTNLLALNAGVEAARAGEAGKGFAVVAQEVRELAQRSANAAKEIKDLIRNSGAEVHNGVKLVRETGDALKTIEAHVVTINEHISAIATAAREQSVGLAEVNSAVNQMDQVTQQNAAMVEETNAAGANLASESSKLRELIARFKLAERGRMNTAPRAVSSSGATPVAAPRNAAPQESPARRLAERVTKSFGGNAAAAAAPTVSQWTEF</sequence>
<dbReference type="Pfam" id="PF12729">
    <property type="entry name" value="4HB_MCP_1"/>
    <property type="match status" value="1"/>
</dbReference>
<feature type="domain" description="Methyl-accepting transducer" evidence="7">
    <location>
        <begin position="348"/>
        <end position="577"/>
    </location>
</feature>
<dbReference type="CDD" id="cd11386">
    <property type="entry name" value="MCP_signal"/>
    <property type="match status" value="1"/>
</dbReference>
<name>A0ABV0M5S4_9HYPH</name>
<dbReference type="InterPro" id="IPR051310">
    <property type="entry name" value="MCP_chemotaxis"/>
</dbReference>
<keyword evidence="1" id="KW-0145">Chemotaxis</keyword>
<reference evidence="9 10" key="1">
    <citation type="submission" date="2024-05" db="EMBL/GenBank/DDBJ databases">
        <title>Neorhizobium sp. Rsf11, a plant growth promoting and heavy metal resistant PAH-degrader.</title>
        <authorList>
            <person name="Golubev S.N."/>
            <person name="Muratova A.Y."/>
            <person name="Markelova M.I."/>
        </authorList>
    </citation>
    <scope>NUCLEOTIDE SEQUENCE [LARGE SCALE GENOMIC DNA]</scope>
    <source>
        <strain evidence="9 10">Rsf11</strain>
    </source>
</reference>
<comment type="caution">
    <text evidence="9">The sequence shown here is derived from an EMBL/GenBank/DDBJ whole genome shotgun (WGS) entry which is preliminary data.</text>
</comment>
<dbReference type="SMART" id="SM00304">
    <property type="entry name" value="HAMP"/>
    <property type="match status" value="2"/>
</dbReference>
<keyword evidence="3" id="KW-0807">Transducer</keyword>
<evidence type="ECO:0000259" key="7">
    <source>
        <dbReference type="PROSITE" id="PS50111"/>
    </source>
</evidence>
<protein>
    <submittedName>
        <fullName evidence="9">Methyl-accepting chemotaxis protein</fullName>
    </submittedName>
</protein>
<feature type="compositionally biased region" description="Basic and acidic residues" evidence="5">
    <location>
        <begin position="625"/>
        <end position="634"/>
    </location>
</feature>
<evidence type="ECO:0000259" key="8">
    <source>
        <dbReference type="PROSITE" id="PS50885"/>
    </source>
</evidence>
<accession>A0ABV0M5S4</accession>
<dbReference type="Pfam" id="PF00672">
    <property type="entry name" value="HAMP"/>
    <property type="match status" value="1"/>
</dbReference>
<dbReference type="InterPro" id="IPR003660">
    <property type="entry name" value="HAMP_dom"/>
</dbReference>
<evidence type="ECO:0000256" key="2">
    <source>
        <dbReference type="ARBA" id="ARBA00029447"/>
    </source>
</evidence>
<dbReference type="SUPFAM" id="SSF158472">
    <property type="entry name" value="HAMP domain-like"/>
    <property type="match status" value="1"/>
</dbReference>
<keyword evidence="4" id="KW-0175">Coiled coil</keyword>
<evidence type="ECO:0000256" key="3">
    <source>
        <dbReference type="PROSITE-ProRule" id="PRU00284"/>
    </source>
</evidence>
<keyword evidence="6" id="KW-1133">Transmembrane helix</keyword>
<dbReference type="SUPFAM" id="SSF58104">
    <property type="entry name" value="Methyl-accepting chemotaxis protein (MCP) signaling domain"/>
    <property type="match status" value="1"/>
</dbReference>
<dbReference type="Pfam" id="PF00015">
    <property type="entry name" value="MCPsignal"/>
    <property type="match status" value="1"/>
</dbReference>
<feature type="region of interest" description="Disordered" evidence="5">
    <location>
        <begin position="351"/>
        <end position="373"/>
    </location>
</feature>
<feature type="compositionally biased region" description="Polar residues" evidence="5">
    <location>
        <begin position="351"/>
        <end position="364"/>
    </location>
</feature>
<feature type="transmembrane region" description="Helical" evidence="6">
    <location>
        <begin position="189"/>
        <end position="212"/>
    </location>
</feature>